<evidence type="ECO:0000313" key="1">
    <source>
        <dbReference type="EMBL" id="GFH18386.1"/>
    </source>
</evidence>
<evidence type="ECO:0000313" key="2">
    <source>
        <dbReference type="Proteomes" id="UP000485058"/>
    </source>
</evidence>
<dbReference type="EMBL" id="BLLF01001293">
    <property type="protein sequence ID" value="GFH18386.1"/>
    <property type="molecule type" value="Genomic_DNA"/>
</dbReference>
<name>A0A699ZH31_HAELA</name>
<reference evidence="1 2" key="1">
    <citation type="submission" date="2020-02" db="EMBL/GenBank/DDBJ databases">
        <title>Draft genome sequence of Haematococcus lacustris strain NIES-144.</title>
        <authorList>
            <person name="Morimoto D."/>
            <person name="Nakagawa S."/>
            <person name="Yoshida T."/>
            <person name="Sawayama S."/>
        </authorList>
    </citation>
    <scope>NUCLEOTIDE SEQUENCE [LARGE SCALE GENOMIC DNA]</scope>
    <source>
        <strain evidence="1 2">NIES-144</strain>
    </source>
</reference>
<proteinExistence type="predicted"/>
<comment type="caution">
    <text evidence="1">The sequence shown here is derived from an EMBL/GenBank/DDBJ whole genome shotgun (WGS) entry which is preliminary data.</text>
</comment>
<keyword evidence="2" id="KW-1185">Reference proteome</keyword>
<organism evidence="1 2">
    <name type="scientific">Haematococcus lacustris</name>
    <name type="common">Green alga</name>
    <name type="synonym">Haematococcus pluvialis</name>
    <dbReference type="NCBI Taxonomy" id="44745"/>
    <lineage>
        <taxon>Eukaryota</taxon>
        <taxon>Viridiplantae</taxon>
        <taxon>Chlorophyta</taxon>
        <taxon>core chlorophytes</taxon>
        <taxon>Chlorophyceae</taxon>
        <taxon>CS clade</taxon>
        <taxon>Chlamydomonadales</taxon>
        <taxon>Haematococcaceae</taxon>
        <taxon>Haematococcus</taxon>
    </lineage>
</organism>
<dbReference type="AlphaFoldDB" id="A0A699ZH31"/>
<dbReference type="Proteomes" id="UP000485058">
    <property type="component" value="Unassembled WGS sequence"/>
</dbReference>
<gene>
    <name evidence="1" type="ORF">HaLaN_15184</name>
</gene>
<accession>A0A699ZH31</accession>
<protein>
    <submittedName>
        <fullName evidence="1">Uncharacterized protein</fullName>
    </submittedName>
</protein>
<sequence>MATNHSSSAYLLCVPPLGSDSYSSGCPSPCASMTVSSSPKALGAQHPTLRQISNSNFWISA</sequence>